<evidence type="ECO:0000313" key="5">
    <source>
        <dbReference type="EMBL" id="RDX41872.1"/>
    </source>
</evidence>
<sequence length="431" mass="48952">MSHYTYPPPVPFPPLYGSVQPYDYSADVSSAPPPPAQPVQLDDVVRQYVNSAVKEAMVVHRNHTTEWFTRLNAQYTSSMEARIKEVEAKMLKMETRMRATELRLTTLSAELKVDVDKRLGDALQEKVREVENWLDQQVDAKVDAAEERLRDILRSASERQIVALGEKAKDELGKHVYELGRGMGKETRSLTDEIDRRLNGKITALESQIETWKRGDDENEAYLACQQLEERMVAAKSELEARLDVLDIYFTQRLDAILCQLPDPQSAPTGSNNDPTPGSHDPLPICANPRHASGETQSGVDESRQDSSWKVSEDRHIAALGDLKLAVEERLQSLESRCVKLERSVRKRENHSRGDGMTSQYEEIPALDGTCPSDWMFDDLPFPPLRHVSDIERLSDQQLLYALQRYGCDRIPYIYTERKRLLLKEIGSSLG</sequence>
<dbReference type="AlphaFoldDB" id="A0A371CNP1"/>
<evidence type="ECO:0000256" key="3">
    <source>
        <dbReference type="SAM" id="MobiDB-lite"/>
    </source>
</evidence>
<gene>
    <name evidence="5" type="ORF">OH76DRAFT_1561316</name>
</gene>
<feature type="coiled-coil region" evidence="2">
    <location>
        <begin position="324"/>
        <end position="351"/>
    </location>
</feature>
<feature type="coiled-coil region" evidence="2">
    <location>
        <begin position="76"/>
        <end position="103"/>
    </location>
</feature>
<dbReference type="InterPro" id="IPR013902">
    <property type="entry name" value="Mug135-like_C"/>
</dbReference>
<keyword evidence="2" id="KW-0175">Coiled coil</keyword>
<evidence type="ECO:0000259" key="4">
    <source>
        <dbReference type="Pfam" id="PF08593"/>
    </source>
</evidence>
<protein>
    <recommendedName>
        <fullName evidence="4">Mug135-like C-terminal domain-containing protein</fullName>
    </recommendedName>
</protein>
<feature type="region of interest" description="Disordered" evidence="3">
    <location>
        <begin position="261"/>
        <end position="311"/>
    </location>
</feature>
<organism evidence="5 6">
    <name type="scientific">Lentinus brumalis</name>
    <dbReference type="NCBI Taxonomy" id="2498619"/>
    <lineage>
        <taxon>Eukaryota</taxon>
        <taxon>Fungi</taxon>
        <taxon>Dikarya</taxon>
        <taxon>Basidiomycota</taxon>
        <taxon>Agaricomycotina</taxon>
        <taxon>Agaricomycetes</taxon>
        <taxon>Polyporales</taxon>
        <taxon>Polyporaceae</taxon>
        <taxon>Lentinus</taxon>
    </lineage>
</organism>
<feature type="compositionally biased region" description="Basic and acidic residues" evidence="3">
    <location>
        <begin position="301"/>
        <end position="311"/>
    </location>
</feature>
<dbReference type="Pfam" id="PF08593">
    <property type="entry name" value="Mug135_C"/>
    <property type="match status" value="1"/>
</dbReference>
<keyword evidence="6" id="KW-1185">Reference proteome</keyword>
<evidence type="ECO:0000256" key="1">
    <source>
        <dbReference type="ARBA" id="ARBA00005788"/>
    </source>
</evidence>
<comment type="similarity">
    <text evidence="1">Belongs to the UPF0612 family.</text>
</comment>
<reference evidence="5 6" key="1">
    <citation type="journal article" date="2018" name="Biotechnol. Biofuels">
        <title>Integrative visual omics of the white-rot fungus Polyporus brumalis exposes the biotechnological potential of its oxidative enzymes for delignifying raw plant biomass.</title>
        <authorList>
            <person name="Miyauchi S."/>
            <person name="Rancon A."/>
            <person name="Drula E."/>
            <person name="Hage H."/>
            <person name="Chaduli D."/>
            <person name="Favel A."/>
            <person name="Grisel S."/>
            <person name="Henrissat B."/>
            <person name="Herpoel-Gimbert I."/>
            <person name="Ruiz-Duenas F.J."/>
            <person name="Chevret D."/>
            <person name="Hainaut M."/>
            <person name="Lin J."/>
            <person name="Wang M."/>
            <person name="Pangilinan J."/>
            <person name="Lipzen A."/>
            <person name="Lesage-Meessen L."/>
            <person name="Navarro D."/>
            <person name="Riley R."/>
            <person name="Grigoriev I.V."/>
            <person name="Zhou S."/>
            <person name="Raouche S."/>
            <person name="Rosso M.N."/>
        </authorList>
    </citation>
    <scope>NUCLEOTIDE SEQUENCE [LARGE SCALE GENOMIC DNA]</scope>
    <source>
        <strain evidence="5 6">BRFM 1820</strain>
    </source>
</reference>
<feature type="compositionally biased region" description="Polar residues" evidence="3">
    <location>
        <begin position="266"/>
        <end position="276"/>
    </location>
</feature>
<feature type="domain" description="Mug135-like C-terminal" evidence="4">
    <location>
        <begin position="349"/>
        <end position="428"/>
    </location>
</feature>
<accession>A0A371CNP1</accession>
<name>A0A371CNP1_9APHY</name>
<evidence type="ECO:0000256" key="2">
    <source>
        <dbReference type="SAM" id="Coils"/>
    </source>
</evidence>
<proteinExistence type="inferred from homology"/>
<dbReference type="OrthoDB" id="10347820at2759"/>
<dbReference type="Proteomes" id="UP000256964">
    <property type="component" value="Unassembled WGS sequence"/>
</dbReference>
<evidence type="ECO:0000313" key="6">
    <source>
        <dbReference type="Proteomes" id="UP000256964"/>
    </source>
</evidence>
<dbReference type="EMBL" id="KZ857499">
    <property type="protein sequence ID" value="RDX41872.1"/>
    <property type="molecule type" value="Genomic_DNA"/>
</dbReference>